<keyword evidence="1" id="KW-0175">Coiled coil</keyword>
<dbReference type="Proteomes" id="UP000663823">
    <property type="component" value="Unassembled WGS sequence"/>
</dbReference>
<proteinExistence type="predicted"/>
<dbReference type="EMBL" id="CAJNOO010008943">
    <property type="protein sequence ID" value="CAF1487543.1"/>
    <property type="molecule type" value="Genomic_DNA"/>
</dbReference>
<sequence>MTSARAKQPCIKCNKGGGIATCGGCQAWFCTKHFIEHRQGLGEEINRVGQKHDDLYKNLTTNSAAHPLFSQINDWEKAAIIKIQEIAEKARSDLARYINEPVSQLQQSLSKLRNELASSRESDDYTEIDLTEWTEQLEKLRKVLKKASDIYIVEDDQSQALIRVIQKKGT</sequence>
<evidence type="ECO:0000313" key="4">
    <source>
        <dbReference type="Proteomes" id="UP000663823"/>
    </source>
</evidence>
<dbReference type="AlphaFoldDB" id="A0A820A1C3"/>
<evidence type="ECO:0000313" key="3">
    <source>
        <dbReference type="EMBL" id="CAF4176356.1"/>
    </source>
</evidence>
<evidence type="ECO:0000256" key="1">
    <source>
        <dbReference type="SAM" id="Coils"/>
    </source>
</evidence>
<dbReference type="Proteomes" id="UP000663882">
    <property type="component" value="Unassembled WGS sequence"/>
</dbReference>
<evidence type="ECO:0000313" key="2">
    <source>
        <dbReference type="EMBL" id="CAF1487543.1"/>
    </source>
</evidence>
<protein>
    <submittedName>
        <fullName evidence="3">Uncharacterized protein</fullName>
    </submittedName>
</protein>
<gene>
    <name evidence="3" type="ORF">OTI717_LOCUS37462</name>
    <name evidence="2" type="ORF">RFH988_LOCUS38264</name>
</gene>
<comment type="caution">
    <text evidence="3">The sequence shown here is derived from an EMBL/GenBank/DDBJ whole genome shotgun (WGS) entry which is preliminary data.</text>
</comment>
<feature type="coiled-coil region" evidence="1">
    <location>
        <begin position="80"/>
        <end position="150"/>
    </location>
</feature>
<reference evidence="3" key="1">
    <citation type="submission" date="2021-02" db="EMBL/GenBank/DDBJ databases">
        <authorList>
            <person name="Nowell W R."/>
        </authorList>
    </citation>
    <scope>NUCLEOTIDE SEQUENCE</scope>
</reference>
<name>A0A820A1C3_9BILA</name>
<organism evidence="3 4">
    <name type="scientific">Rotaria sordida</name>
    <dbReference type="NCBI Taxonomy" id="392033"/>
    <lineage>
        <taxon>Eukaryota</taxon>
        <taxon>Metazoa</taxon>
        <taxon>Spiralia</taxon>
        <taxon>Gnathifera</taxon>
        <taxon>Rotifera</taxon>
        <taxon>Eurotatoria</taxon>
        <taxon>Bdelloidea</taxon>
        <taxon>Philodinida</taxon>
        <taxon>Philodinidae</taxon>
        <taxon>Rotaria</taxon>
    </lineage>
</organism>
<dbReference type="EMBL" id="CAJOAX010017827">
    <property type="protein sequence ID" value="CAF4176356.1"/>
    <property type="molecule type" value="Genomic_DNA"/>
</dbReference>
<accession>A0A820A1C3</accession>
<dbReference type="OrthoDB" id="10007612at2759"/>